<comment type="caution">
    <text evidence="2">The sequence shown here is derived from an EMBL/GenBank/DDBJ whole genome shotgun (WGS) entry which is preliminary data.</text>
</comment>
<protein>
    <recommendedName>
        <fullName evidence="1">Reverse transcriptase Ty1/copia-type domain-containing protein</fullName>
    </recommendedName>
</protein>
<organism evidence="2 3">
    <name type="scientific">Brachionus calyciflorus</name>
    <dbReference type="NCBI Taxonomy" id="104777"/>
    <lineage>
        <taxon>Eukaryota</taxon>
        <taxon>Metazoa</taxon>
        <taxon>Spiralia</taxon>
        <taxon>Gnathifera</taxon>
        <taxon>Rotifera</taxon>
        <taxon>Eurotatoria</taxon>
        <taxon>Monogononta</taxon>
        <taxon>Pseudotrocha</taxon>
        <taxon>Ploima</taxon>
        <taxon>Brachionidae</taxon>
        <taxon>Brachionus</taxon>
    </lineage>
</organism>
<keyword evidence="3" id="KW-1185">Reference proteome</keyword>
<dbReference type="Pfam" id="PF07727">
    <property type="entry name" value="RVT_2"/>
    <property type="match status" value="1"/>
</dbReference>
<dbReference type="AlphaFoldDB" id="A0A813W6M7"/>
<dbReference type="EMBL" id="CAJNOC010001274">
    <property type="protein sequence ID" value="CAF0850648.1"/>
    <property type="molecule type" value="Genomic_DNA"/>
</dbReference>
<sequence>MKIILLTVPRKSNRISRPPDRYRLDDYSKPTTFDEAINSPMKKNWKEAIKSEINSFEENDIKRNAKNEPVRDKARLVAKEYDQEMGIDYQETFAPVVKLRSLRLLIAIAVQEVDISSAFLYCDIDEKLRNLHRATRGI</sequence>
<accession>A0A813W6M7</accession>
<evidence type="ECO:0000259" key="1">
    <source>
        <dbReference type="Pfam" id="PF07727"/>
    </source>
</evidence>
<dbReference type="Proteomes" id="UP000663879">
    <property type="component" value="Unassembled WGS sequence"/>
</dbReference>
<dbReference type="OrthoDB" id="8048783at2759"/>
<gene>
    <name evidence="2" type="ORF">OXX778_LOCUS8932</name>
</gene>
<evidence type="ECO:0000313" key="3">
    <source>
        <dbReference type="Proteomes" id="UP000663879"/>
    </source>
</evidence>
<name>A0A813W6M7_9BILA</name>
<proteinExistence type="predicted"/>
<dbReference type="InterPro" id="IPR013103">
    <property type="entry name" value="RVT_2"/>
</dbReference>
<feature type="domain" description="Reverse transcriptase Ty1/copia-type" evidence="1">
    <location>
        <begin position="62"/>
        <end position="128"/>
    </location>
</feature>
<evidence type="ECO:0000313" key="2">
    <source>
        <dbReference type="EMBL" id="CAF0850648.1"/>
    </source>
</evidence>
<reference evidence="2" key="1">
    <citation type="submission" date="2021-02" db="EMBL/GenBank/DDBJ databases">
        <authorList>
            <person name="Nowell W R."/>
        </authorList>
    </citation>
    <scope>NUCLEOTIDE SEQUENCE</scope>
    <source>
        <strain evidence="2">Ploen Becks lab</strain>
    </source>
</reference>